<comment type="caution">
    <text evidence="2">The sequence shown here is derived from an EMBL/GenBank/DDBJ whole genome shotgun (WGS) entry which is preliminary data.</text>
</comment>
<name>A0A9W6NPJ5_9ACTN</name>
<accession>A0A9W6NPJ5</accession>
<dbReference type="AlphaFoldDB" id="A0A9W6NPJ5"/>
<reference evidence="2" key="1">
    <citation type="journal article" date="2014" name="Int. J. Syst. Evol. Microbiol.">
        <title>Complete genome sequence of Corynebacterium casei LMG S-19264T (=DSM 44701T), isolated from a smear-ripened cheese.</title>
        <authorList>
            <consortium name="US DOE Joint Genome Institute (JGI-PGF)"/>
            <person name="Walter F."/>
            <person name="Albersmeier A."/>
            <person name="Kalinowski J."/>
            <person name="Ruckert C."/>
        </authorList>
    </citation>
    <scope>NUCLEOTIDE SEQUENCE</scope>
    <source>
        <strain evidence="2">VKM Ac-1321</strain>
    </source>
</reference>
<organism evidence="2 3">
    <name type="scientific">Dactylosporangium matsuzakiense</name>
    <dbReference type="NCBI Taxonomy" id="53360"/>
    <lineage>
        <taxon>Bacteria</taxon>
        <taxon>Bacillati</taxon>
        <taxon>Actinomycetota</taxon>
        <taxon>Actinomycetes</taxon>
        <taxon>Micromonosporales</taxon>
        <taxon>Micromonosporaceae</taxon>
        <taxon>Dactylosporangium</taxon>
    </lineage>
</organism>
<protein>
    <submittedName>
        <fullName evidence="2">Uncharacterized protein</fullName>
    </submittedName>
</protein>
<dbReference type="RefSeq" id="WP_261966292.1">
    <property type="nucleotide sequence ID" value="NZ_BAAAXA010000001.1"/>
</dbReference>
<dbReference type="EMBL" id="BSFP01000041">
    <property type="protein sequence ID" value="GLL04137.1"/>
    <property type="molecule type" value="Genomic_DNA"/>
</dbReference>
<evidence type="ECO:0000313" key="3">
    <source>
        <dbReference type="Proteomes" id="UP001143480"/>
    </source>
</evidence>
<sequence length="134" mass="14146">MTTPADLAHEVLLRVAAFVKSLPADQLADLASGEAKLELVPKAGRSPRPPRQPAAGAALSRPVTEIQDMLSQLETRQAATQYLNDLKLTVPQLKELAKVLGIPAPAKSTKTTLTTTIVDTTTGRRADSLALSAP</sequence>
<keyword evidence="3" id="KW-1185">Reference proteome</keyword>
<proteinExistence type="predicted"/>
<feature type="region of interest" description="Disordered" evidence="1">
    <location>
        <begin position="40"/>
        <end position="59"/>
    </location>
</feature>
<evidence type="ECO:0000313" key="2">
    <source>
        <dbReference type="EMBL" id="GLL04137.1"/>
    </source>
</evidence>
<dbReference type="Proteomes" id="UP001143480">
    <property type="component" value="Unassembled WGS sequence"/>
</dbReference>
<evidence type="ECO:0000256" key="1">
    <source>
        <dbReference type="SAM" id="MobiDB-lite"/>
    </source>
</evidence>
<gene>
    <name evidence="2" type="ORF">GCM10017581_058840</name>
</gene>
<reference evidence="2" key="2">
    <citation type="submission" date="2023-01" db="EMBL/GenBank/DDBJ databases">
        <authorList>
            <person name="Sun Q."/>
            <person name="Evtushenko L."/>
        </authorList>
    </citation>
    <scope>NUCLEOTIDE SEQUENCE</scope>
    <source>
        <strain evidence="2">VKM Ac-1321</strain>
    </source>
</reference>